<evidence type="ECO:0000256" key="1">
    <source>
        <dbReference type="ARBA" id="ARBA00004429"/>
    </source>
</evidence>
<evidence type="ECO:0000256" key="15">
    <source>
        <dbReference type="ARBA" id="ARBA00022989"/>
    </source>
</evidence>
<evidence type="ECO:0000256" key="20">
    <source>
        <dbReference type="PIRSR" id="PIRSR600829-1"/>
    </source>
</evidence>
<feature type="binding site" evidence="23">
    <location>
        <position position="78"/>
    </location>
    <ligand>
        <name>a divalent metal cation</name>
        <dbReference type="ChEBI" id="CHEBI:60240"/>
    </ligand>
</feature>
<feature type="binding site" evidence="21">
    <location>
        <position position="100"/>
    </location>
    <ligand>
        <name>substrate</name>
    </ligand>
</feature>
<dbReference type="GO" id="GO:0005886">
    <property type="term" value="C:plasma membrane"/>
    <property type="evidence" value="ECO:0007669"/>
    <property type="project" value="UniProtKB-SubCell"/>
</dbReference>
<keyword evidence="18" id="KW-0594">Phospholipid biosynthesis</keyword>
<evidence type="ECO:0000256" key="14">
    <source>
        <dbReference type="ARBA" id="ARBA00022842"/>
    </source>
</evidence>
<comment type="caution">
    <text evidence="24">Lacks conserved residue(s) required for the propagation of feature annotation.</text>
</comment>
<comment type="cofactor">
    <cofactor evidence="23">
        <name>Mg(2+)</name>
        <dbReference type="ChEBI" id="CHEBI:18420"/>
    </cofactor>
    <text evidence="23">Mn(2+), Zn(2+), Cd(2+) and Co(2+) support activity to lesser extents.</text>
</comment>
<dbReference type="Pfam" id="PF01219">
    <property type="entry name" value="DAGK_prokar"/>
    <property type="match status" value="1"/>
</dbReference>
<evidence type="ECO:0000256" key="22">
    <source>
        <dbReference type="PIRSR" id="PIRSR600829-3"/>
    </source>
</evidence>
<evidence type="ECO:0000256" key="4">
    <source>
        <dbReference type="ARBA" id="ARBA00017575"/>
    </source>
</evidence>
<feature type="binding site" evidence="21">
    <location>
        <begin position="32"/>
        <end position="36"/>
    </location>
    <ligand>
        <name>substrate</name>
    </ligand>
</feature>
<dbReference type="InterPro" id="IPR000829">
    <property type="entry name" value="DAGK"/>
</dbReference>
<keyword evidence="14 23" id="KW-0460">Magnesium</keyword>
<feature type="binding site" evidence="21">
    <location>
        <position position="71"/>
    </location>
    <ligand>
        <name>substrate</name>
    </ligand>
</feature>
<feature type="binding site" evidence="22">
    <location>
        <position position="18"/>
    </location>
    <ligand>
        <name>ATP</name>
        <dbReference type="ChEBI" id="CHEBI:30616"/>
    </ligand>
</feature>
<comment type="similarity">
    <text evidence="2 24">Belongs to the bacterial diacylglycerol kinase family.</text>
</comment>
<reference evidence="25 26" key="1">
    <citation type="submission" date="2019-08" db="EMBL/GenBank/DDBJ databases">
        <title>Draft genome sequencing and comparative genomics of hatchery-associated Vibrios.</title>
        <authorList>
            <person name="Kehlet-Delgado H."/>
            <person name="Mueller R.S."/>
        </authorList>
    </citation>
    <scope>NUCLEOTIDE SEQUENCE [LARGE SCALE GENOMIC DNA]</scope>
    <source>
        <strain evidence="25 26">01-65-5-1</strain>
    </source>
</reference>
<keyword evidence="6" id="KW-0444">Lipid biosynthesis</keyword>
<dbReference type="PANTHER" id="PTHR34299:SF1">
    <property type="entry name" value="DIACYLGLYCEROL KINASE"/>
    <property type="match status" value="1"/>
</dbReference>
<evidence type="ECO:0000256" key="9">
    <source>
        <dbReference type="ARBA" id="ARBA00022692"/>
    </source>
</evidence>
<comment type="catalytic activity">
    <reaction evidence="24">
        <text>a 1,2-diacyl-sn-glycerol + ATP = a 1,2-diacyl-sn-glycero-3-phosphate + ADP + H(+)</text>
        <dbReference type="Rhea" id="RHEA:10272"/>
        <dbReference type="ChEBI" id="CHEBI:15378"/>
        <dbReference type="ChEBI" id="CHEBI:17815"/>
        <dbReference type="ChEBI" id="CHEBI:30616"/>
        <dbReference type="ChEBI" id="CHEBI:58608"/>
        <dbReference type="ChEBI" id="CHEBI:456216"/>
        <dbReference type="EC" id="2.7.1.107"/>
    </reaction>
</comment>
<keyword evidence="8 24" id="KW-0808">Transferase</keyword>
<feature type="transmembrane region" description="Helical" evidence="24">
    <location>
        <begin position="101"/>
        <end position="123"/>
    </location>
</feature>
<keyword evidence="10 23" id="KW-0479">Metal-binding</keyword>
<keyword evidence="9 24" id="KW-0812">Transmembrane</keyword>
<protein>
    <recommendedName>
        <fullName evidence="4 24">Diacylglycerol kinase</fullName>
        <ecNumber evidence="3 24">2.7.1.107</ecNumber>
    </recommendedName>
</protein>
<evidence type="ECO:0000256" key="10">
    <source>
        <dbReference type="ARBA" id="ARBA00022723"/>
    </source>
</evidence>
<feature type="binding site" evidence="21">
    <location>
        <position position="57"/>
    </location>
    <ligand>
        <name>substrate</name>
    </ligand>
</feature>
<keyword evidence="11 22" id="KW-0547">Nucleotide-binding</keyword>
<evidence type="ECO:0000256" key="18">
    <source>
        <dbReference type="ARBA" id="ARBA00023209"/>
    </source>
</evidence>
<keyword evidence="16 24" id="KW-0443">Lipid metabolism</keyword>
<evidence type="ECO:0000256" key="3">
    <source>
        <dbReference type="ARBA" id="ARBA00012133"/>
    </source>
</evidence>
<dbReference type="AlphaFoldDB" id="A0AAE5GUW0"/>
<keyword evidence="7 24" id="KW-0997">Cell inner membrane</keyword>
<feature type="binding site" evidence="22">
    <location>
        <position position="11"/>
    </location>
    <ligand>
        <name>ATP</name>
        <dbReference type="ChEBI" id="CHEBI:30616"/>
    </ligand>
</feature>
<comment type="subcellular location">
    <subcellularLocation>
        <location evidence="1 24">Cell inner membrane</location>
        <topology evidence="1 24">Multi-pass membrane protein</topology>
    </subcellularLocation>
</comment>
<comment type="function">
    <text evidence="24">Catalyzes the ATP-dependent phosphorylation of sn-l,2-diacylglycerol (DAG) to phosphatidic acid. Involved in the recycling of diacylglycerol produced as a by-product during membrane-derived oligosaccharide (MDO) biosynthesis.</text>
</comment>
<evidence type="ECO:0000256" key="2">
    <source>
        <dbReference type="ARBA" id="ARBA00005967"/>
    </source>
</evidence>
<evidence type="ECO:0000256" key="11">
    <source>
        <dbReference type="ARBA" id="ARBA00022741"/>
    </source>
</evidence>
<dbReference type="GO" id="GO:0006654">
    <property type="term" value="P:phosphatidic acid biosynthetic process"/>
    <property type="evidence" value="ECO:0007669"/>
    <property type="project" value="InterPro"/>
</dbReference>
<keyword evidence="13 22" id="KW-0067">ATP-binding</keyword>
<dbReference type="RefSeq" id="WP_171325749.1">
    <property type="nucleotide sequence ID" value="NZ_VTXO01000018.1"/>
</dbReference>
<evidence type="ECO:0000256" key="6">
    <source>
        <dbReference type="ARBA" id="ARBA00022516"/>
    </source>
</evidence>
<feature type="transmembrane region" description="Helical" evidence="24">
    <location>
        <begin position="58"/>
        <end position="81"/>
    </location>
</feature>
<feature type="binding site" evidence="22">
    <location>
        <position position="30"/>
    </location>
    <ligand>
        <name>ATP</name>
        <dbReference type="ChEBI" id="CHEBI:30616"/>
    </ligand>
</feature>
<dbReference type="EMBL" id="VTXO01000018">
    <property type="protein sequence ID" value="NOI83515.1"/>
    <property type="molecule type" value="Genomic_DNA"/>
</dbReference>
<evidence type="ECO:0000256" key="24">
    <source>
        <dbReference type="RuleBase" id="RU363065"/>
    </source>
</evidence>
<name>A0AAE5GUW0_9VIBR</name>
<evidence type="ECO:0000256" key="16">
    <source>
        <dbReference type="ARBA" id="ARBA00023098"/>
    </source>
</evidence>
<feature type="active site" description="Proton acceptor" evidence="20">
    <location>
        <position position="71"/>
    </location>
</feature>
<dbReference type="PANTHER" id="PTHR34299">
    <property type="entry name" value="DIACYLGLYCEROL KINASE"/>
    <property type="match status" value="1"/>
</dbReference>
<evidence type="ECO:0000256" key="21">
    <source>
        <dbReference type="PIRSR" id="PIRSR600829-2"/>
    </source>
</evidence>
<feature type="binding site" evidence="23">
    <location>
        <position position="30"/>
    </location>
    <ligand>
        <name>a divalent metal cation</name>
        <dbReference type="ChEBI" id="CHEBI:60240"/>
    </ligand>
</feature>
<evidence type="ECO:0000256" key="8">
    <source>
        <dbReference type="ARBA" id="ARBA00022679"/>
    </source>
</evidence>
<evidence type="ECO:0000313" key="25">
    <source>
        <dbReference type="EMBL" id="NOI83515.1"/>
    </source>
</evidence>
<keyword evidence="17 24" id="KW-0472">Membrane</keyword>
<evidence type="ECO:0000256" key="19">
    <source>
        <dbReference type="ARBA" id="ARBA00023264"/>
    </source>
</evidence>
<proteinExistence type="inferred from homology"/>
<organism evidence="25 26">
    <name type="scientific">Vibrio tubiashii</name>
    <dbReference type="NCBI Taxonomy" id="29498"/>
    <lineage>
        <taxon>Bacteria</taxon>
        <taxon>Pseudomonadati</taxon>
        <taxon>Pseudomonadota</taxon>
        <taxon>Gammaproteobacteria</taxon>
        <taxon>Vibrionales</taxon>
        <taxon>Vibrionaceae</taxon>
        <taxon>Vibrio</taxon>
        <taxon>Vibrio oreintalis group</taxon>
    </lineage>
</organism>
<keyword evidence="12 24" id="KW-0418">Kinase</keyword>
<dbReference type="Gene3D" id="1.10.287.3610">
    <property type="match status" value="1"/>
</dbReference>
<dbReference type="EC" id="2.7.1.107" evidence="3 24"/>
<dbReference type="InterPro" id="IPR033718">
    <property type="entry name" value="DAGK_prok"/>
</dbReference>
<dbReference type="CDD" id="cd14264">
    <property type="entry name" value="DAGK_IM"/>
    <property type="match status" value="1"/>
</dbReference>
<dbReference type="GO" id="GO:0046872">
    <property type="term" value="F:metal ion binding"/>
    <property type="evidence" value="ECO:0007669"/>
    <property type="project" value="UniProtKB-KW"/>
</dbReference>
<sequence length="125" mass="13770">MPDKTLHGFKRIKNATKYSCQGLKAAFKHEPAFQEEVVLAALMIPAALFIGDSQWERILLIATVVLVLIAELFNSAIEAVVDRVGTEHHELAGRAKDIGSAAVMVTMLLTSYVWLEILFFNAIDG</sequence>
<evidence type="ECO:0000256" key="7">
    <source>
        <dbReference type="ARBA" id="ARBA00022519"/>
    </source>
</evidence>
<evidence type="ECO:0000256" key="23">
    <source>
        <dbReference type="PIRSR" id="PIRSR600829-4"/>
    </source>
</evidence>
<feature type="binding site" evidence="22">
    <location>
        <position position="78"/>
    </location>
    <ligand>
        <name>ATP</name>
        <dbReference type="ChEBI" id="CHEBI:30616"/>
    </ligand>
</feature>
<gene>
    <name evidence="25" type="ORF">F0237_22930</name>
</gene>
<keyword evidence="19 24" id="KW-1208">Phospholipid metabolism</keyword>
<dbReference type="Proteomes" id="UP000572722">
    <property type="component" value="Unassembled WGS sequence"/>
</dbReference>
<feature type="binding site" evidence="21">
    <location>
        <position position="11"/>
    </location>
    <ligand>
        <name>substrate</name>
    </ligand>
</feature>
<dbReference type="InterPro" id="IPR036945">
    <property type="entry name" value="DAGK_sf"/>
</dbReference>
<evidence type="ECO:0000313" key="26">
    <source>
        <dbReference type="Proteomes" id="UP000572722"/>
    </source>
</evidence>
<comment type="caution">
    <text evidence="25">The sequence shown here is derived from an EMBL/GenBank/DDBJ whole genome shotgun (WGS) entry which is preliminary data.</text>
</comment>
<keyword evidence="15 24" id="KW-1133">Transmembrane helix</keyword>
<accession>A0AAE5GUW0</accession>
<evidence type="ECO:0000256" key="17">
    <source>
        <dbReference type="ARBA" id="ARBA00023136"/>
    </source>
</evidence>
<evidence type="ECO:0000256" key="13">
    <source>
        <dbReference type="ARBA" id="ARBA00022840"/>
    </source>
</evidence>
<keyword evidence="5" id="KW-1003">Cell membrane</keyword>
<evidence type="ECO:0000256" key="5">
    <source>
        <dbReference type="ARBA" id="ARBA00022475"/>
    </source>
</evidence>
<evidence type="ECO:0000256" key="12">
    <source>
        <dbReference type="ARBA" id="ARBA00022777"/>
    </source>
</evidence>
<dbReference type="GO" id="GO:0004143">
    <property type="term" value="F:ATP-dependent diacylglycerol kinase activity"/>
    <property type="evidence" value="ECO:0007669"/>
    <property type="project" value="UniProtKB-EC"/>
</dbReference>
<dbReference type="GO" id="GO:0005524">
    <property type="term" value="F:ATP binding"/>
    <property type="evidence" value="ECO:0007669"/>
    <property type="project" value="UniProtKB-KW"/>
</dbReference>
<feature type="binding site" evidence="22">
    <location>
        <begin position="87"/>
        <end position="89"/>
    </location>
    <ligand>
        <name>ATP</name>
        <dbReference type="ChEBI" id="CHEBI:30616"/>
    </ligand>
</feature>
<feature type="binding site" evidence="22">
    <location>
        <begin position="96"/>
        <end position="97"/>
    </location>
    <ligand>
        <name>ATP</name>
        <dbReference type="ChEBI" id="CHEBI:30616"/>
    </ligand>
</feature>